<proteinExistence type="predicted"/>
<keyword evidence="1" id="KW-0472">Membrane</keyword>
<keyword evidence="3" id="KW-1185">Reference proteome</keyword>
<dbReference type="OrthoDB" id="944635at2"/>
<feature type="transmembrane region" description="Helical" evidence="1">
    <location>
        <begin position="6"/>
        <end position="24"/>
    </location>
</feature>
<sequence>METLIVFLIVFVPFGWFMWTTLRFTRDTIGENSPVKVNRIYYITEWQYFVNFNNLLLYFMMGIGVILMRLSFTMYISYTESNPLLARFVVFFLAVEILVLSIYLIAIDINHWKYIQGVVIETVPEEHALELTFTDVAYRVRPGDIVRAAIISNGNRNHIGYAIYYFSNGDYFIIPDGMPGSWVIREYFKDIPLKHIRQRFPFIR</sequence>
<evidence type="ECO:0000256" key="1">
    <source>
        <dbReference type="SAM" id="Phobius"/>
    </source>
</evidence>
<dbReference type="AlphaFoldDB" id="A0A2P8G661"/>
<dbReference type="RefSeq" id="WP_106595723.1">
    <property type="nucleotide sequence ID" value="NZ_PYAS01000005.1"/>
</dbReference>
<name>A0A2P8G661_9BACT</name>
<feature type="transmembrane region" description="Helical" evidence="1">
    <location>
        <begin position="55"/>
        <end position="78"/>
    </location>
</feature>
<reference evidence="2 3" key="1">
    <citation type="submission" date="2018-03" db="EMBL/GenBank/DDBJ databases">
        <title>Genomic Encyclopedia of Archaeal and Bacterial Type Strains, Phase II (KMG-II): from individual species to whole genera.</title>
        <authorList>
            <person name="Goeker M."/>
        </authorList>
    </citation>
    <scope>NUCLEOTIDE SEQUENCE [LARGE SCALE GENOMIC DNA]</scope>
    <source>
        <strain evidence="2 3">DSM 29057</strain>
    </source>
</reference>
<comment type="caution">
    <text evidence="2">The sequence shown here is derived from an EMBL/GenBank/DDBJ whole genome shotgun (WGS) entry which is preliminary data.</text>
</comment>
<keyword evidence="1" id="KW-1133">Transmembrane helix</keyword>
<evidence type="ECO:0000313" key="3">
    <source>
        <dbReference type="Proteomes" id="UP000241964"/>
    </source>
</evidence>
<feature type="transmembrane region" description="Helical" evidence="1">
    <location>
        <begin position="84"/>
        <end position="106"/>
    </location>
</feature>
<dbReference type="EMBL" id="PYAS01000005">
    <property type="protein sequence ID" value="PSL29452.1"/>
    <property type="molecule type" value="Genomic_DNA"/>
</dbReference>
<dbReference type="Proteomes" id="UP000241964">
    <property type="component" value="Unassembled WGS sequence"/>
</dbReference>
<protein>
    <submittedName>
        <fullName evidence="2">Uncharacterized protein</fullName>
    </submittedName>
</protein>
<keyword evidence="1" id="KW-0812">Transmembrane</keyword>
<evidence type="ECO:0000313" key="2">
    <source>
        <dbReference type="EMBL" id="PSL29452.1"/>
    </source>
</evidence>
<gene>
    <name evidence="2" type="ORF">CLV60_105294</name>
</gene>
<organism evidence="2 3">
    <name type="scientific">Dyadobacter jiangsuensis</name>
    <dbReference type="NCBI Taxonomy" id="1591085"/>
    <lineage>
        <taxon>Bacteria</taxon>
        <taxon>Pseudomonadati</taxon>
        <taxon>Bacteroidota</taxon>
        <taxon>Cytophagia</taxon>
        <taxon>Cytophagales</taxon>
        <taxon>Spirosomataceae</taxon>
        <taxon>Dyadobacter</taxon>
    </lineage>
</organism>
<accession>A0A2P8G661</accession>